<keyword evidence="1" id="KW-0812">Transmembrane</keyword>
<gene>
    <name evidence="2" type="ORF">GCM10011273_29480</name>
</gene>
<keyword evidence="1" id="KW-0472">Membrane</keyword>
<organism evidence="2 3">
    <name type="scientific">Asticcacaulis endophyticus</name>
    <dbReference type="NCBI Taxonomy" id="1395890"/>
    <lineage>
        <taxon>Bacteria</taxon>
        <taxon>Pseudomonadati</taxon>
        <taxon>Pseudomonadota</taxon>
        <taxon>Alphaproteobacteria</taxon>
        <taxon>Caulobacterales</taxon>
        <taxon>Caulobacteraceae</taxon>
        <taxon>Asticcacaulis</taxon>
    </lineage>
</organism>
<dbReference type="PANTHER" id="PTHR41795">
    <property type="entry name" value="EXOPOLYSACCHARIDE SYNTHESIS PROTEIN"/>
    <property type="match status" value="1"/>
</dbReference>
<dbReference type="Pfam" id="PF06055">
    <property type="entry name" value="ExoD"/>
    <property type="match status" value="1"/>
</dbReference>
<dbReference type="InterPro" id="IPR010331">
    <property type="entry name" value="ExoD"/>
</dbReference>
<feature type="transmembrane region" description="Helical" evidence="1">
    <location>
        <begin position="188"/>
        <end position="213"/>
    </location>
</feature>
<dbReference type="PANTHER" id="PTHR41795:SF1">
    <property type="entry name" value="EXOPOLYSACCHARIDE SYNTHESIS PROTEIN"/>
    <property type="match status" value="1"/>
</dbReference>
<sequence length="224" mass="24138">MLQCIINMGCFMRDLAGINDTSEKISDMLTHTITLIDGKSVTLRDLIGRIGEQGFLLLCALLTLPFLLPVSIPGVSTVFGVAILLISLAITLNRLPWLPSQILDRELEADKLIPVLERGVKIVSRIDPYVQPRLLMFSTGTVINRFNGAVLMFSALLLMLPLGFIPFSNTLPGVAILLMSIGMVQRDGALVVAGYSFVIATLVYFGVLAYAALSAGQGLSSLIS</sequence>
<name>A0A918UXG8_9CAUL</name>
<keyword evidence="1" id="KW-1133">Transmembrane helix</keyword>
<feature type="transmembrane region" description="Helical" evidence="1">
    <location>
        <begin position="146"/>
        <end position="168"/>
    </location>
</feature>
<dbReference type="AlphaFoldDB" id="A0A918UXG8"/>
<reference evidence="2" key="2">
    <citation type="submission" date="2020-09" db="EMBL/GenBank/DDBJ databases">
        <authorList>
            <person name="Sun Q."/>
            <person name="Kim S."/>
        </authorList>
    </citation>
    <scope>NUCLEOTIDE SEQUENCE</scope>
    <source>
        <strain evidence="2">KCTC 32296</strain>
    </source>
</reference>
<dbReference type="Proteomes" id="UP000662572">
    <property type="component" value="Unassembled WGS sequence"/>
</dbReference>
<evidence type="ECO:0000313" key="3">
    <source>
        <dbReference type="Proteomes" id="UP000662572"/>
    </source>
</evidence>
<evidence type="ECO:0000313" key="2">
    <source>
        <dbReference type="EMBL" id="GGZ40831.1"/>
    </source>
</evidence>
<comment type="caution">
    <text evidence="2">The sequence shown here is derived from an EMBL/GenBank/DDBJ whole genome shotgun (WGS) entry which is preliminary data.</text>
</comment>
<proteinExistence type="predicted"/>
<evidence type="ECO:0000256" key="1">
    <source>
        <dbReference type="SAM" id="Phobius"/>
    </source>
</evidence>
<feature type="transmembrane region" description="Helical" evidence="1">
    <location>
        <begin position="54"/>
        <end position="72"/>
    </location>
</feature>
<accession>A0A918UXG8</accession>
<reference evidence="2" key="1">
    <citation type="journal article" date="2014" name="Int. J. Syst. Evol. Microbiol.">
        <title>Complete genome sequence of Corynebacterium casei LMG S-19264T (=DSM 44701T), isolated from a smear-ripened cheese.</title>
        <authorList>
            <consortium name="US DOE Joint Genome Institute (JGI-PGF)"/>
            <person name="Walter F."/>
            <person name="Albersmeier A."/>
            <person name="Kalinowski J."/>
            <person name="Ruckert C."/>
        </authorList>
    </citation>
    <scope>NUCLEOTIDE SEQUENCE</scope>
    <source>
        <strain evidence="2">KCTC 32296</strain>
    </source>
</reference>
<dbReference type="PIRSF" id="PIRSF033239">
    <property type="entry name" value="ExoD"/>
    <property type="match status" value="1"/>
</dbReference>
<keyword evidence="3" id="KW-1185">Reference proteome</keyword>
<protein>
    <submittedName>
        <fullName evidence="2">Protein exod</fullName>
    </submittedName>
</protein>
<dbReference type="EMBL" id="BMZB01000004">
    <property type="protein sequence ID" value="GGZ40831.1"/>
    <property type="molecule type" value="Genomic_DNA"/>
</dbReference>